<comment type="subcellular location">
    <subcellularLocation>
        <location evidence="1">Membrane</location>
        <topology evidence="1">Single-pass membrane protein</topology>
    </subcellularLocation>
</comment>
<protein>
    <recommendedName>
        <fullName evidence="8">Protein kinase domain-containing protein</fullName>
    </recommendedName>
</protein>
<sequence>MSMQMIFYIRLGSSMRPTTRIIVGVVLCGTAILLAIAFLFLCKCWRRSTRTLELVERYAFLTAFRFKDLKNATKNFSNKLGSGGFGSVFKGTLPDSTAIAVKTLEGFSQDKKQFRSEWQILVLQSC</sequence>
<proteinExistence type="predicted"/>
<keyword evidence="6" id="KW-0547">Nucleotide-binding</keyword>
<evidence type="ECO:0000259" key="8">
    <source>
        <dbReference type="PROSITE" id="PS50011"/>
    </source>
</evidence>
<keyword evidence="6" id="KW-0067">ATP-binding</keyword>
<name>A0AAP0KHF1_9MAGN</name>
<dbReference type="AlphaFoldDB" id="A0AAP0KHF1"/>
<dbReference type="Gene3D" id="3.30.200.20">
    <property type="entry name" value="Phosphorylase Kinase, domain 1"/>
    <property type="match status" value="1"/>
</dbReference>
<feature type="domain" description="Protein kinase" evidence="8">
    <location>
        <begin position="74"/>
        <end position="126"/>
    </location>
</feature>
<evidence type="ECO:0000256" key="7">
    <source>
        <dbReference type="SAM" id="Phobius"/>
    </source>
</evidence>
<dbReference type="InterPro" id="IPR011009">
    <property type="entry name" value="Kinase-like_dom_sf"/>
</dbReference>
<dbReference type="PANTHER" id="PTHR47974">
    <property type="entry name" value="OS07G0415500 PROTEIN"/>
    <property type="match status" value="1"/>
</dbReference>
<dbReference type="GO" id="GO:0016020">
    <property type="term" value="C:membrane"/>
    <property type="evidence" value="ECO:0007669"/>
    <property type="project" value="UniProtKB-SubCell"/>
</dbReference>
<evidence type="ECO:0000313" key="9">
    <source>
        <dbReference type="EMBL" id="KAK9152120.1"/>
    </source>
</evidence>
<keyword evidence="3" id="KW-0732">Signal</keyword>
<keyword evidence="10" id="KW-1185">Reference proteome</keyword>
<evidence type="ECO:0000313" key="10">
    <source>
        <dbReference type="Proteomes" id="UP001420932"/>
    </source>
</evidence>
<dbReference type="PANTHER" id="PTHR47974:SF19">
    <property type="entry name" value="RECEPTOR-LIKE SERINE_THREONINE-PROTEIN KINASE"/>
    <property type="match status" value="1"/>
</dbReference>
<dbReference type="InterPro" id="IPR000719">
    <property type="entry name" value="Prot_kinase_dom"/>
</dbReference>
<keyword evidence="4 7" id="KW-1133">Transmembrane helix</keyword>
<gene>
    <name evidence="9" type="ORF">Syun_010429</name>
</gene>
<comment type="caution">
    <text evidence="9">The sequence shown here is derived from an EMBL/GenBank/DDBJ whole genome shotgun (WGS) entry which is preliminary data.</text>
</comment>
<organism evidence="9 10">
    <name type="scientific">Stephania yunnanensis</name>
    <dbReference type="NCBI Taxonomy" id="152371"/>
    <lineage>
        <taxon>Eukaryota</taxon>
        <taxon>Viridiplantae</taxon>
        <taxon>Streptophyta</taxon>
        <taxon>Embryophyta</taxon>
        <taxon>Tracheophyta</taxon>
        <taxon>Spermatophyta</taxon>
        <taxon>Magnoliopsida</taxon>
        <taxon>Ranunculales</taxon>
        <taxon>Menispermaceae</taxon>
        <taxon>Menispermoideae</taxon>
        <taxon>Cissampelideae</taxon>
        <taxon>Stephania</taxon>
    </lineage>
</organism>
<dbReference type="EMBL" id="JBBNAF010000004">
    <property type="protein sequence ID" value="KAK9152120.1"/>
    <property type="molecule type" value="Genomic_DNA"/>
</dbReference>
<evidence type="ECO:0000256" key="3">
    <source>
        <dbReference type="ARBA" id="ARBA00022729"/>
    </source>
</evidence>
<dbReference type="InterPro" id="IPR017441">
    <property type="entry name" value="Protein_kinase_ATP_BS"/>
</dbReference>
<evidence type="ECO:0000256" key="4">
    <source>
        <dbReference type="ARBA" id="ARBA00022989"/>
    </source>
</evidence>
<dbReference type="PROSITE" id="PS50011">
    <property type="entry name" value="PROTEIN_KINASE_DOM"/>
    <property type="match status" value="1"/>
</dbReference>
<accession>A0AAP0KHF1</accession>
<feature type="transmembrane region" description="Helical" evidence="7">
    <location>
        <begin position="21"/>
        <end position="41"/>
    </location>
</feature>
<dbReference type="SUPFAM" id="SSF56112">
    <property type="entry name" value="Protein kinase-like (PK-like)"/>
    <property type="match status" value="1"/>
</dbReference>
<keyword evidence="5 7" id="KW-0472">Membrane</keyword>
<dbReference type="GO" id="GO:0004672">
    <property type="term" value="F:protein kinase activity"/>
    <property type="evidence" value="ECO:0007669"/>
    <property type="project" value="InterPro"/>
</dbReference>
<dbReference type="GO" id="GO:0005524">
    <property type="term" value="F:ATP binding"/>
    <property type="evidence" value="ECO:0007669"/>
    <property type="project" value="UniProtKB-UniRule"/>
</dbReference>
<evidence type="ECO:0000256" key="5">
    <source>
        <dbReference type="ARBA" id="ARBA00023136"/>
    </source>
</evidence>
<keyword evidence="2 7" id="KW-0812">Transmembrane</keyword>
<reference evidence="9 10" key="1">
    <citation type="submission" date="2024-01" db="EMBL/GenBank/DDBJ databases">
        <title>Genome assemblies of Stephania.</title>
        <authorList>
            <person name="Yang L."/>
        </authorList>
    </citation>
    <scope>NUCLEOTIDE SEQUENCE [LARGE SCALE GENOMIC DNA]</scope>
    <source>
        <strain evidence="9">YNDBR</strain>
        <tissue evidence="9">Leaf</tissue>
    </source>
</reference>
<evidence type="ECO:0000256" key="2">
    <source>
        <dbReference type="ARBA" id="ARBA00022692"/>
    </source>
</evidence>
<dbReference type="PROSITE" id="PS00107">
    <property type="entry name" value="PROTEIN_KINASE_ATP"/>
    <property type="match status" value="1"/>
</dbReference>
<feature type="binding site" evidence="6">
    <location>
        <position position="102"/>
    </location>
    <ligand>
        <name>ATP</name>
        <dbReference type="ChEBI" id="CHEBI:30616"/>
    </ligand>
</feature>
<evidence type="ECO:0000256" key="6">
    <source>
        <dbReference type="PROSITE-ProRule" id="PRU10141"/>
    </source>
</evidence>
<dbReference type="Proteomes" id="UP001420932">
    <property type="component" value="Unassembled WGS sequence"/>
</dbReference>
<evidence type="ECO:0000256" key="1">
    <source>
        <dbReference type="ARBA" id="ARBA00004167"/>
    </source>
</evidence>